<feature type="region of interest" description="Disordered" evidence="14">
    <location>
        <begin position="457"/>
        <end position="477"/>
    </location>
</feature>
<dbReference type="SUPFAM" id="SSF103473">
    <property type="entry name" value="MFS general substrate transporter"/>
    <property type="match status" value="1"/>
</dbReference>
<reference evidence="17" key="2">
    <citation type="submission" date="2025-08" db="UniProtKB">
        <authorList>
            <consortium name="Ensembl"/>
        </authorList>
    </citation>
    <scope>IDENTIFICATION</scope>
</reference>
<keyword evidence="18" id="KW-1185">Reference proteome</keyword>
<feature type="domain" description="Major facilitator superfamily (MFS) profile" evidence="16">
    <location>
        <begin position="22"/>
        <end position="452"/>
    </location>
</feature>
<dbReference type="FunFam" id="1.20.1250.20:FF:001511">
    <property type="entry name" value="Solute carrier family 2, facilitated glucose transporter member 5"/>
    <property type="match status" value="1"/>
</dbReference>
<evidence type="ECO:0000256" key="3">
    <source>
        <dbReference type="ARBA" id="ARBA00004651"/>
    </source>
</evidence>
<comment type="subcellular location">
    <subcellularLocation>
        <location evidence="2">Cell membrane</location>
        <location evidence="2">Sarcolemma</location>
    </subcellularLocation>
    <subcellularLocation>
        <location evidence="3">Cell membrane</location>
        <topology evidence="3">Multi-pass membrane protein</topology>
    </subcellularLocation>
</comment>
<organism evidence="17 18">
    <name type="scientific">Cynoglossus semilaevis</name>
    <name type="common">Tongue sole</name>
    <dbReference type="NCBI Taxonomy" id="244447"/>
    <lineage>
        <taxon>Eukaryota</taxon>
        <taxon>Metazoa</taxon>
        <taxon>Chordata</taxon>
        <taxon>Craniata</taxon>
        <taxon>Vertebrata</taxon>
        <taxon>Euteleostomi</taxon>
        <taxon>Actinopterygii</taxon>
        <taxon>Neopterygii</taxon>
        <taxon>Teleostei</taxon>
        <taxon>Neoteleostei</taxon>
        <taxon>Acanthomorphata</taxon>
        <taxon>Carangaria</taxon>
        <taxon>Pleuronectiformes</taxon>
        <taxon>Pleuronectoidei</taxon>
        <taxon>Cynoglossidae</taxon>
        <taxon>Cynoglossinae</taxon>
        <taxon>Cynoglossus</taxon>
    </lineage>
</organism>
<evidence type="ECO:0000259" key="16">
    <source>
        <dbReference type="PROSITE" id="PS50850"/>
    </source>
</evidence>
<dbReference type="InParanoid" id="A0A3P8WK63"/>
<dbReference type="OMA" id="GIWFLDE"/>
<feature type="transmembrane region" description="Helical" evidence="15">
    <location>
        <begin position="70"/>
        <end position="90"/>
    </location>
</feature>
<keyword evidence="11 15" id="KW-0472">Membrane</keyword>
<feature type="transmembrane region" description="Helical" evidence="15">
    <location>
        <begin position="162"/>
        <end position="181"/>
    </location>
</feature>
<dbReference type="Gene3D" id="1.20.1250.20">
    <property type="entry name" value="MFS general substrate transporter like domains"/>
    <property type="match status" value="1"/>
</dbReference>
<reference evidence="17" key="3">
    <citation type="submission" date="2025-09" db="UniProtKB">
        <authorList>
            <consortium name="Ensembl"/>
        </authorList>
    </citation>
    <scope>IDENTIFICATION</scope>
</reference>
<keyword evidence="6" id="KW-0813">Transport</keyword>
<evidence type="ECO:0000256" key="1">
    <source>
        <dbReference type="ARBA" id="ARBA00000590"/>
    </source>
</evidence>
<sequence>ELRSLLHRKPRGGDNTLLCGLFTVCGLTNRLTYGFSVSVMTSPSEFIKDLVNQTCLERYNLSLEKWQLSLIWSFTVSIFCIGGLIGSLTVGSLISKHGRKRCLLLNNFVAISGALLMLLSKQARSFEMIMVGRFLYGFNAGVGVSAHAMYMGECAPVRLRGMVGVTVATSTSFGKFVGQLLGISELLGTEDRWPWLLGFNGFTALLQLATLPFLPESPSFLLLNRGDYQACDQALKRLRGNKDYTQEVDNIMKEKTAMQNVCSYSLLEFIRDKSVRWQLLTIITTFVGMQMCGINAVSYVPYQLSYAALGTGLCELITSFACFMIIESMGRKALIFRGFMNMSATLVLLTITLYLQVISWLPYCSMALILLFILFFSSGPAGAIVSLPGEILTQPLKSAGYTLACILSWTGLFTLGMVFPVIENLGPFCFLIFLVFCMVSGLFVRFNIPETKNKTVLEEPEKMTPKQQSPHRCPHSSSIFTKQRSQIYSYTRNMHT</sequence>
<evidence type="ECO:0000256" key="2">
    <source>
        <dbReference type="ARBA" id="ARBA00004135"/>
    </source>
</evidence>
<proteinExistence type="inferred from homology"/>
<dbReference type="PANTHER" id="PTHR23503">
    <property type="entry name" value="SOLUTE CARRIER FAMILY 2"/>
    <property type="match status" value="1"/>
</dbReference>
<dbReference type="GO" id="GO:0055056">
    <property type="term" value="F:D-glucose transmembrane transporter activity"/>
    <property type="evidence" value="ECO:0007669"/>
    <property type="project" value="TreeGrafter"/>
</dbReference>
<protein>
    <recommendedName>
        <fullName evidence="5">Solute carrier family 2, facilitated glucose transporter member 5</fullName>
    </recommendedName>
    <alternativeName>
        <fullName evidence="13">Fructose transporter</fullName>
    </alternativeName>
    <alternativeName>
        <fullName evidence="12">Glucose transporter type 5, small intestine</fullName>
    </alternativeName>
</protein>
<evidence type="ECO:0000256" key="4">
    <source>
        <dbReference type="ARBA" id="ARBA00007004"/>
    </source>
</evidence>
<dbReference type="GO" id="GO:0005353">
    <property type="term" value="F:fructose transmembrane transporter activity"/>
    <property type="evidence" value="ECO:0007669"/>
    <property type="project" value="UniProtKB-ARBA"/>
</dbReference>
<evidence type="ECO:0000313" key="18">
    <source>
        <dbReference type="Proteomes" id="UP000265120"/>
    </source>
</evidence>
<dbReference type="Pfam" id="PF00083">
    <property type="entry name" value="Sugar_tr"/>
    <property type="match status" value="1"/>
</dbReference>
<evidence type="ECO:0000256" key="14">
    <source>
        <dbReference type="SAM" id="MobiDB-lite"/>
    </source>
</evidence>
<feature type="transmembrane region" description="Helical" evidence="15">
    <location>
        <begin position="306"/>
        <end position="326"/>
    </location>
</feature>
<accession>A0A3P8WK63</accession>
<evidence type="ECO:0000256" key="5">
    <source>
        <dbReference type="ARBA" id="ARBA00015973"/>
    </source>
</evidence>
<feature type="transmembrane region" description="Helical" evidence="15">
    <location>
        <begin position="193"/>
        <end position="214"/>
    </location>
</feature>
<evidence type="ECO:0000256" key="15">
    <source>
        <dbReference type="SAM" id="Phobius"/>
    </source>
</evidence>
<reference evidence="17 18" key="1">
    <citation type="journal article" date="2014" name="Nat. Genet.">
        <title>Whole-genome sequence of a flatfish provides insights into ZW sex chromosome evolution and adaptation to a benthic lifestyle.</title>
        <authorList>
            <person name="Chen S."/>
            <person name="Zhang G."/>
            <person name="Shao C."/>
            <person name="Huang Q."/>
            <person name="Liu G."/>
            <person name="Zhang P."/>
            <person name="Song W."/>
            <person name="An N."/>
            <person name="Chalopin D."/>
            <person name="Volff J.N."/>
            <person name="Hong Y."/>
            <person name="Li Q."/>
            <person name="Sha Z."/>
            <person name="Zhou H."/>
            <person name="Xie M."/>
            <person name="Yu Q."/>
            <person name="Liu Y."/>
            <person name="Xiang H."/>
            <person name="Wang N."/>
            <person name="Wu K."/>
            <person name="Yang C."/>
            <person name="Zhou Q."/>
            <person name="Liao X."/>
            <person name="Yang L."/>
            <person name="Hu Q."/>
            <person name="Zhang J."/>
            <person name="Meng L."/>
            <person name="Jin L."/>
            <person name="Tian Y."/>
            <person name="Lian J."/>
            <person name="Yang J."/>
            <person name="Miao G."/>
            <person name="Liu S."/>
            <person name="Liang Z."/>
            <person name="Yan F."/>
            <person name="Li Y."/>
            <person name="Sun B."/>
            <person name="Zhang H."/>
            <person name="Zhang J."/>
            <person name="Zhu Y."/>
            <person name="Du M."/>
            <person name="Zhao Y."/>
            <person name="Schartl M."/>
            <person name="Tang Q."/>
            <person name="Wang J."/>
        </authorList>
    </citation>
    <scope>NUCLEOTIDE SEQUENCE</scope>
</reference>
<keyword evidence="10 15" id="KW-1133">Transmembrane helix</keyword>
<feature type="transmembrane region" description="Helical" evidence="15">
    <location>
        <begin position="425"/>
        <end position="444"/>
    </location>
</feature>
<feature type="transmembrane region" description="Helical" evidence="15">
    <location>
        <begin position="279"/>
        <end position="300"/>
    </location>
</feature>
<feature type="transmembrane region" description="Helical" evidence="15">
    <location>
        <begin position="338"/>
        <end position="361"/>
    </location>
</feature>
<evidence type="ECO:0000256" key="8">
    <source>
        <dbReference type="ARBA" id="ARBA00022597"/>
    </source>
</evidence>
<feature type="compositionally biased region" description="Polar residues" evidence="14">
    <location>
        <begin position="465"/>
        <end position="477"/>
    </location>
</feature>
<keyword evidence="7" id="KW-1003">Cell membrane</keyword>
<feature type="transmembrane region" description="Helical" evidence="15">
    <location>
        <begin position="399"/>
        <end position="419"/>
    </location>
</feature>
<evidence type="ECO:0000256" key="12">
    <source>
        <dbReference type="ARBA" id="ARBA00029961"/>
    </source>
</evidence>
<dbReference type="STRING" id="244447.ENSCSEP00000027104"/>
<comment type="similarity">
    <text evidence="4">Belongs to the major facilitator superfamily. Sugar transporter (TC 2.A.1.1) family. Glucose transporter subfamily.</text>
</comment>
<comment type="catalytic activity">
    <reaction evidence="1">
        <text>D-fructose(out) = D-fructose(in)</text>
        <dbReference type="Rhea" id="RHEA:60372"/>
        <dbReference type="ChEBI" id="CHEBI:37721"/>
    </reaction>
</comment>
<name>A0A3P8WK63_CYNSE</name>
<dbReference type="AlphaFoldDB" id="A0A3P8WK63"/>
<dbReference type="Ensembl" id="ENSCSET00000027469.1">
    <property type="protein sequence ID" value="ENSCSEP00000027104.1"/>
    <property type="gene ID" value="ENSCSEG00000017305.1"/>
</dbReference>
<dbReference type="InterPro" id="IPR036259">
    <property type="entry name" value="MFS_trans_sf"/>
</dbReference>
<evidence type="ECO:0000256" key="6">
    <source>
        <dbReference type="ARBA" id="ARBA00022448"/>
    </source>
</evidence>
<dbReference type="GO" id="GO:0046323">
    <property type="term" value="P:D-glucose import"/>
    <property type="evidence" value="ECO:0007669"/>
    <property type="project" value="TreeGrafter"/>
</dbReference>
<dbReference type="PROSITE" id="PS50850">
    <property type="entry name" value="MFS"/>
    <property type="match status" value="1"/>
</dbReference>
<evidence type="ECO:0000256" key="7">
    <source>
        <dbReference type="ARBA" id="ARBA00022475"/>
    </source>
</evidence>
<evidence type="ECO:0000256" key="10">
    <source>
        <dbReference type="ARBA" id="ARBA00022989"/>
    </source>
</evidence>
<dbReference type="PANTHER" id="PTHR23503:SF54">
    <property type="entry name" value="MAJOR FACILITATOR SUPERFAMILY (MFS) PROFILE DOMAIN-CONTAINING PROTEIN"/>
    <property type="match status" value="1"/>
</dbReference>
<dbReference type="GO" id="GO:1990539">
    <property type="term" value="P:fructose import across plasma membrane"/>
    <property type="evidence" value="ECO:0007669"/>
    <property type="project" value="UniProtKB-ARBA"/>
</dbReference>
<evidence type="ECO:0000256" key="11">
    <source>
        <dbReference type="ARBA" id="ARBA00023136"/>
    </source>
</evidence>
<keyword evidence="8" id="KW-0762">Sugar transport</keyword>
<dbReference type="InterPro" id="IPR005829">
    <property type="entry name" value="Sugar_transporter_CS"/>
</dbReference>
<evidence type="ECO:0000256" key="13">
    <source>
        <dbReference type="ARBA" id="ARBA00031099"/>
    </source>
</evidence>
<evidence type="ECO:0000256" key="9">
    <source>
        <dbReference type="ARBA" id="ARBA00022692"/>
    </source>
</evidence>
<feature type="transmembrane region" description="Helical" evidence="15">
    <location>
        <begin position="131"/>
        <end position="150"/>
    </location>
</feature>
<dbReference type="InterPro" id="IPR020846">
    <property type="entry name" value="MFS_dom"/>
</dbReference>
<dbReference type="Proteomes" id="UP000265120">
    <property type="component" value="Chromosome 14"/>
</dbReference>
<feature type="transmembrane region" description="Helical" evidence="15">
    <location>
        <begin position="367"/>
        <end position="387"/>
    </location>
</feature>
<dbReference type="GeneTree" id="ENSGT00940000166787"/>
<dbReference type="GO" id="GO:0070837">
    <property type="term" value="P:dehydroascorbic acid transport"/>
    <property type="evidence" value="ECO:0007669"/>
    <property type="project" value="TreeGrafter"/>
</dbReference>
<evidence type="ECO:0000313" key="17">
    <source>
        <dbReference type="Ensembl" id="ENSCSEP00000027104.1"/>
    </source>
</evidence>
<dbReference type="InterPro" id="IPR045263">
    <property type="entry name" value="GLUT"/>
</dbReference>
<dbReference type="PROSITE" id="PS00217">
    <property type="entry name" value="SUGAR_TRANSPORT_2"/>
    <property type="match status" value="1"/>
</dbReference>
<feature type="transmembrane region" description="Helical" evidence="15">
    <location>
        <begin position="102"/>
        <end position="119"/>
    </location>
</feature>
<dbReference type="GO" id="GO:0042383">
    <property type="term" value="C:sarcolemma"/>
    <property type="evidence" value="ECO:0007669"/>
    <property type="project" value="UniProtKB-SubCell"/>
</dbReference>
<keyword evidence="9 15" id="KW-0812">Transmembrane</keyword>
<dbReference type="InterPro" id="IPR005828">
    <property type="entry name" value="MFS_sugar_transport-like"/>
</dbReference>